<proteinExistence type="predicted"/>
<feature type="region of interest" description="Disordered" evidence="1">
    <location>
        <begin position="1"/>
        <end position="32"/>
    </location>
</feature>
<feature type="region of interest" description="Disordered" evidence="1">
    <location>
        <begin position="103"/>
        <end position="147"/>
    </location>
</feature>
<evidence type="ECO:0000313" key="3">
    <source>
        <dbReference type="Proteomes" id="UP001465755"/>
    </source>
</evidence>
<comment type="caution">
    <text evidence="2">The sequence shown here is derived from an EMBL/GenBank/DDBJ whole genome shotgun (WGS) entry which is preliminary data.</text>
</comment>
<protein>
    <submittedName>
        <fullName evidence="2">Uncharacterized protein</fullName>
    </submittedName>
</protein>
<sequence>MRPGQPLKPATAEALWHRGSHKSKDGSSHPAFGDVTGVEPLKRCRSYYRLRALKLLAARSISCYGTSDVLDLLQQVVVSSKKAVNSGLLIEGVIIQIDKLQRSGSLQDSADRLREQDRHPMQTTSRSRLRKDTHVAGQSESDFVPGG</sequence>
<dbReference type="Proteomes" id="UP001465755">
    <property type="component" value="Unassembled WGS sequence"/>
</dbReference>
<evidence type="ECO:0000256" key="1">
    <source>
        <dbReference type="SAM" id="MobiDB-lite"/>
    </source>
</evidence>
<dbReference type="AlphaFoldDB" id="A0AAW1NU75"/>
<feature type="compositionally biased region" description="Basic and acidic residues" evidence="1">
    <location>
        <begin position="109"/>
        <end position="120"/>
    </location>
</feature>
<evidence type="ECO:0000313" key="2">
    <source>
        <dbReference type="EMBL" id="KAK9797781.1"/>
    </source>
</evidence>
<reference evidence="2 3" key="1">
    <citation type="journal article" date="2024" name="Nat. Commun.">
        <title>Phylogenomics reveals the evolutionary origins of lichenization in chlorophyte algae.</title>
        <authorList>
            <person name="Puginier C."/>
            <person name="Libourel C."/>
            <person name="Otte J."/>
            <person name="Skaloud P."/>
            <person name="Haon M."/>
            <person name="Grisel S."/>
            <person name="Petersen M."/>
            <person name="Berrin J.G."/>
            <person name="Delaux P.M."/>
            <person name="Dal Grande F."/>
            <person name="Keller J."/>
        </authorList>
    </citation>
    <scope>NUCLEOTIDE SEQUENCE [LARGE SCALE GENOMIC DNA]</scope>
    <source>
        <strain evidence="2 3">SAG 2036</strain>
    </source>
</reference>
<gene>
    <name evidence="2" type="ORF">WJX73_002888</name>
</gene>
<organism evidence="2 3">
    <name type="scientific">Symbiochloris irregularis</name>
    <dbReference type="NCBI Taxonomy" id="706552"/>
    <lineage>
        <taxon>Eukaryota</taxon>
        <taxon>Viridiplantae</taxon>
        <taxon>Chlorophyta</taxon>
        <taxon>core chlorophytes</taxon>
        <taxon>Trebouxiophyceae</taxon>
        <taxon>Trebouxiales</taxon>
        <taxon>Trebouxiaceae</taxon>
        <taxon>Symbiochloris</taxon>
    </lineage>
</organism>
<name>A0AAW1NU75_9CHLO</name>
<keyword evidence="3" id="KW-1185">Reference proteome</keyword>
<accession>A0AAW1NU75</accession>
<dbReference type="EMBL" id="JALJOQ010000104">
    <property type="protein sequence ID" value="KAK9797781.1"/>
    <property type="molecule type" value="Genomic_DNA"/>
</dbReference>